<dbReference type="InterPro" id="IPR008912">
    <property type="entry name" value="Uncharacterised_CoxE"/>
</dbReference>
<proteinExistence type="predicted"/>
<evidence type="ECO:0000313" key="2">
    <source>
        <dbReference type="Proteomes" id="UP001056708"/>
    </source>
</evidence>
<organism evidence="1 2">
    <name type="scientific">Phormidium yuhuli AB48</name>
    <dbReference type="NCBI Taxonomy" id="2940671"/>
    <lineage>
        <taxon>Bacteria</taxon>
        <taxon>Bacillati</taxon>
        <taxon>Cyanobacteriota</taxon>
        <taxon>Cyanophyceae</taxon>
        <taxon>Oscillatoriophycideae</taxon>
        <taxon>Oscillatoriales</taxon>
        <taxon>Oscillatoriaceae</taxon>
        <taxon>Phormidium</taxon>
        <taxon>Phormidium yuhuli</taxon>
    </lineage>
</organism>
<dbReference type="InterPro" id="IPR050458">
    <property type="entry name" value="LolB"/>
</dbReference>
<dbReference type="PANTHER" id="PTHR30634:SF16">
    <property type="entry name" value="OUTER-MEMBRANE LIPOPROTEIN LOLB"/>
    <property type="match status" value="1"/>
</dbReference>
<name>A0ABY5AS32_9CYAN</name>
<protein>
    <submittedName>
        <fullName evidence="1">VWA domain-containing protein</fullName>
    </submittedName>
</protein>
<accession>A0ABY5AS32</accession>
<dbReference type="SUPFAM" id="SSF53300">
    <property type="entry name" value="vWA-like"/>
    <property type="match status" value="1"/>
</dbReference>
<sequence>MTDNRNLPSNVQASRRWRLILGTDARGTNLSQDGVDERRERSLAALYQPSHSGGLAHSRLTVVRWLDEIRGHFPESAVRVMQQDAIERLNLRSLLLEPDVSDRLDWDPMLAAEVLTLMSTLPDSQTERIREIVRPVVEALERQLRPATQQALGGRLRQRSPRRSPRYRDIDWQRTLSANLKHYQPHYDTIIPEKLIHRGMPPRLLSDVVLCLDQSASMATSVVYASVFASVLASVSSLNLRLLAFDTAVVDLTSRLHDPLDLLLGMQLGGGTDISQALRYSLQGIQRPHETLVILLSDLYDGGDRQQLWQAFAQLLASGVRVVSLLALDETGVPRYDVATAERLAHLGIASFACHPEEFPSLISEYLLR</sequence>
<dbReference type="PANTHER" id="PTHR30634">
    <property type="entry name" value="OUTER MEMBRANE LOLAB LIPOPROTEIN INSERTION APPARATUS"/>
    <property type="match status" value="1"/>
</dbReference>
<evidence type="ECO:0000313" key="1">
    <source>
        <dbReference type="EMBL" id="USR91835.1"/>
    </source>
</evidence>
<dbReference type="EMBL" id="CP098611">
    <property type="protein sequence ID" value="USR91835.1"/>
    <property type="molecule type" value="Genomic_DNA"/>
</dbReference>
<keyword evidence="2" id="KW-1185">Reference proteome</keyword>
<reference evidence="1" key="1">
    <citation type="submission" date="2022-06" db="EMBL/GenBank/DDBJ databases">
        <title>Genome sequence of Phormidium yuhuli AB48 isolated from an industrial photobioreactor environment.</title>
        <authorList>
            <person name="Qiu Y."/>
            <person name="Noonan A.J.C."/>
            <person name="Dofher K."/>
            <person name="Koch M."/>
            <person name="Kieft B."/>
            <person name="Lin X."/>
            <person name="Ziels R.M."/>
            <person name="Hallam S.J."/>
        </authorList>
    </citation>
    <scope>NUCLEOTIDE SEQUENCE</scope>
    <source>
        <strain evidence="1">AB48</strain>
    </source>
</reference>
<dbReference type="Pfam" id="PF05762">
    <property type="entry name" value="VWA_CoxE"/>
    <property type="match status" value="1"/>
</dbReference>
<dbReference type="RefSeq" id="WP_252663864.1">
    <property type="nucleotide sequence ID" value="NZ_CP098611.1"/>
</dbReference>
<dbReference type="Proteomes" id="UP001056708">
    <property type="component" value="Chromosome"/>
</dbReference>
<dbReference type="InterPro" id="IPR036465">
    <property type="entry name" value="vWFA_dom_sf"/>
</dbReference>
<dbReference type="Gene3D" id="3.40.50.410">
    <property type="entry name" value="von Willebrand factor, type A domain"/>
    <property type="match status" value="1"/>
</dbReference>
<gene>
    <name evidence="1" type="ORF">NEA10_03660</name>
</gene>